<reference evidence="1 2" key="1">
    <citation type="submission" date="2024-09" db="EMBL/GenBank/DDBJ databases">
        <title>Aeromonas strains Genome sequencing and assembly.</title>
        <authorList>
            <person name="Hu X."/>
            <person name="Tang B."/>
        </authorList>
    </citation>
    <scope>NUCLEOTIDE SEQUENCE [LARGE SCALE GENOMIC DNA]</scope>
    <source>
        <strain evidence="1 2">NB23SCDHY001</strain>
    </source>
</reference>
<dbReference type="InterPro" id="IPR027961">
    <property type="entry name" value="DUF4442"/>
</dbReference>
<evidence type="ECO:0000313" key="1">
    <source>
        <dbReference type="EMBL" id="MFM4892029.1"/>
    </source>
</evidence>
<dbReference type="SUPFAM" id="SSF54637">
    <property type="entry name" value="Thioesterase/thiol ester dehydrase-isomerase"/>
    <property type="match status" value="1"/>
</dbReference>
<name>A0ABW9GN69_9GAMM</name>
<dbReference type="Proteomes" id="UP001630969">
    <property type="component" value="Unassembled WGS sequence"/>
</dbReference>
<protein>
    <submittedName>
        <fullName evidence="1">DUF4442 domain-containing protein</fullName>
    </submittedName>
</protein>
<comment type="caution">
    <text evidence="1">The sequence shown here is derived from an EMBL/GenBank/DDBJ whole genome shotgun (WGS) entry which is preliminary data.</text>
</comment>
<dbReference type="InterPro" id="IPR029069">
    <property type="entry name" value="HotDog_dom_sf"/>
</dbReference>
<sequence>MDWLFDNAAWVRRALNAWPPFWGAGIKIETLSDDFRFCRVTLKSRWWNKNANRTQFGGSMFAMTDPIYPLMLMGYFKNHYYVWDKAGSINYIKPGKGKLIAEFNLTEAKLTEIAAATRQGDKHFPEFDVLVLDQKGELVAEIRRTLYVRQRKEHRETGTQGRQGA</sequence>
<accession>A0ABW9GN69</accession>
<keyword evidence="2" id="KW-1185">Reference proteome</keyword>
<dbReference type="EMBL" id="JBGXBU010000001">
    <property type="protein sequence ID" value="MFM4892029.1"/>
    <property type="molecule type" value="Genomic_DNA"/>
</dbReference>
<dbReference type="GeneID" id="97219221"/>
<gene>
    <name evidence="1" type="ORF">ACEUDJ_03940</name>
</gene>
<evidence type="ECO:0000313" key="2">
    <source>
        <dbReference type="Proteomes" id="UP001630969"/>
    </source>
</evidence>
<dbReference type="RefSeq" id="WP_041997750.1">
    <property type="nucleotide sequence ID" value="NZ_CDBT01000030.1"/>
</dbReference>
<dbReference type="Gene3D" id="3.10.129.10">
    <property type="entry name" value="Hotdog Thioesterase"/>
    <property type="match status" value="1"/>
</dbReference>
<organism evidence="1 2">
    <name type="scientific">Aeromonas bivalvium</name>
    <dbReference type="NCBI Taxonomy" id="440079"/>
    <lineage>
        <taxon>Bacteria</taxon>
        <taxon>Pseudomonadati</taxon>
        <taxon>Pseudomonadota</taxon>
        <taxon>Gammaproteobacteria</taxon>
        <taxon>Aeromonadales</taxon>
        <taxon>Aeromonadaceae</taxon>
        <taxon>Aeromonas</taxon>
    </lineage>
</organism>
<proteinExistence type="predicted"/>
<dbReference type="Pfam" id="PF14539">
    <property type="entry name" value="DUF4442"/>
    <property type="match status" value="1"/>
</dbReference>